<keyword evidence="4" id="KW-1185">Reference proteome</keyword>
<evidence type="ECO:0000256" key="1">
    <source>
        <dbReference type="SAM" id="MobiDB-lite"/>
    </source>
</evidence>
<dbReference type="Pfam" id="PF03551">
    <property type="entry name" value="PadR"/>
    <property type="match status" value="1"/>
</dbReference>
<dbReference type="KEGG" id="nah:F5544_34770"/>
<dbReference type="InterPro" id="IPR036390">
    <property type="entry name" value="WH_DNA-bd_sf"/>
</dbReference>
<dbReference type="Gene3D" id="1.10.10.10">
    <property type="entry name" value="Winged helix-like DNA-binding domain superfamily/Winged helix DNA-binding domain"/>
    <property type="match status" value="1"/>
</dbReference>
<dbReference type="PANTHER" id="PTHR43252">
    <property type="entry name" value="TRANSCRIPTIONAL REGULATOR YQJI"/>
    <property type="match status" value="1"/>
</dbReference>
<dbReference type="InterPro" id="IPR005149">
    <property type="entry name" value="Tscrpt_reg_PadR_N"/>
</dbReference>
<sequence>MAIPTTRMLVLAVVRILQPVHGYDVRRELLAWQAETWANVKPGSVYGALNTLQREGLIEVEGVGQDGARPERTTYRITTEGERQFGDMVREAVWSTERPKNPYLASVALMPHLPREEVVAALRARILKFEAELSQWRREEQRILEGSGNPAEGDPYHVADAVRLSADHIEADLNWSRKTLARIESGELDVWSGSHWNIGTVDAAGVPASGTARARQRAGGTARTREREV</sequence>
<feature type="region of interest" description="Disordered" evidence="1">
    <location>
        <begin position="208"/>
        <end position="229"/>
    </location>
</feature>
<evidence type="ECO:0000313" key="4">
    <source>
        <dbReference type="Proteomes" id="UP000503540"/>
    </source>
</evidence>
<name>A0A6G9YNY1_9NOCA</name>
<feature type="compositionally biased region" description="Low complexity" evidence="1">
    <location>
        <begin position="208"/>
        <end position="222"/>
    </location>
</feature>
<evidence type="ECO:0000259" key="2">
    <source>
        <dbReference type="Pfam" id="PF03551"/>
    </source>
</evidence>
<dbReference type="AlphaFoldDB" id="A0A6G9YNY1"/>
<protein>
    <submittedName>
        <fullName evidence="3">PadR family transcriptional regulator</fullName>
    </submittedName>
</protein>
<gene>
    <name evidence="3" type="ORF">F5544_34770</name>
</gene>
<feature type="domain" description="Transcription regulator PadR N-terminal" evidence="2">
    <location>
        <begin position="10"/>
        <end position="85"/>
    </location>
</feature>
<dbReference type="InterPro" id="IPR036388">
    <property type="entry name" value="WH-like_DNA-bd_sf"/>
</dbReference>
<evidence type="ECO:0000313" key="3">
    <source>
        <dbReference type="EMBL" id="QIS14787.1"/>
    </source>
</evidence>
<organism evidence="3 4">
    <name type="scientific">Nocardia arthritidis</name>
    <dbReference type="NCBI Taxonomy" id="228602"/>
    <lineage>
        <taxon>Bacteria</taxon>
        <taxon>Bacillati</taxon>
        <taxon>Actinomycetota</taxon>
        <taxon>Actinomycetes</taxon>
        <taxon>Mycobacteriales</taxon>
        <taxon>Nocardiaceae</taxon>
        <taxon>Nocardia</taxon>
    </lineage>
</organism>
<dbReference type="Proteomes" id="UP000503540">
    <property type="component" value="Chromosome"/>
</dbReference>
<dbReference type="EMBL" id="CP046172">
    <property type="protein sequence ID" value="QIS14787.1"/>
    <property type="molecule type" value="Genomic_DNA"/>
</dbReference>
<proteinExistence type="predicted"/>
<accession>A0A6G9YNY1</accession>
<dbReference type="RefSeq" id="WP_167477134.1">
    <property type="nucleotide sequence ID" value="NZ_CP046172.1"/>
</dbReference>
<reference evidence="3 4" key="1">
    <citation type="journal article" date="2019" name="ACS Chem. Biol.">
        <title>Identification and Mobilization of a Cryptic Antibiotic Biosynthesis Gene Locus from a Human-Pathogenic Nocardia Isolate.</title>
        <authorList>
            <person name="Herisse M."/>
            <person name="Ishida K."/>
            <person name="Porter J.L."/>
            <person name="Howden B."/>
            <person name="Hertweck C."/>
            <person name="Stinear T.P."/>
            <person name="Pidot S.J."/>
        </authorList>
    </citation>
    <scope>NUCLEOTIDE SEQUENCE [LARGE SCALE GENOMIC DNA]</scope>
    <source>
        <strain evidence="3 4">AUSMDU00012717</strain>
    </source>
</reference>
<dbReference type="PANTHER" id="PTHR43252:SF6">
    <property type="entry name" value="NEGATIVE TRANSCRIPTION REGULATOR PADR"/>
    <property type="match status" value="1"/>
</dbReference>
<dbReference type="SUPFAM" id="SSF46785">
    <property type="entry name" value="Winged helix' DNA-binding domain"/>
    <property type="match status" value="1"/>
</dbReference>